<dbReference type="AlphaFoldDB" id="A0A833W9K9"/>
<dbReference type="EMBL" id="WSZM01000351">
    <property type="protein sequence ID" value="KAF4034758.1"/>
    <property type="molecule type" value="Genomic_DNA"/>
</dbReference>
<dbReference type="Proteomes" id="UP000602510">
    <property type="component" value="Unassembled WGS sequence"/>
</dbReference>
<proteinExistence type="predicted"/>
<organism evidence="2 3">
    <name type="scientific">Phytophthora infestans</name>
    <name type="common">Potato late blight agent</name>
    <name type="synonym">Botrytis infestans</name>
    <dbReference type="NCBI Taxonomy" id="4787"/>
    <lineage>
        <taxon>Eukaryota</taxon>
        <taxon>Sar</taxon>
        <taxon>Stramenopiles</taxon>
        <taxon>Oomycota</taxon>
        <taxon>Peronosporomycetes</taxon>
        <taxon>Peronosporales</taxon>
        <taxon>Peronosporaceae</taxon>
        <taxon>Phytophthora</taxon>
    </lineage>
</organism>
<accession>A0A833W9K9</accession>
<reference evidence="2" key="1">
    <citation type="submission" date="2020-04" db="EMBL/GenBank/DDBJ databases">
        <title>Hybrid Assembly of Korean Phytophthora infestans isolates.</title>
        <authorList>
            <person name="Prokchorchik M."/>
            <person name="Lee Y."/>
            <person name="Seo J."/>
            <person name="Cho J.-H."/>
            <person name="Park Y.-E."/>
            <person name="Jang D.-C."/>
            <person name="Im J.-S."/>
            <person name="Choi J.-G."/>
            <person name="Park H.-J."/>
            <person name="Lee G.-B."/>
            <person name="Lee Y.-G."/>
            <person name="Hong S.-Y."/>
            <person name="Cho K."/>
            <person name="Sohn K.H."/>
        </authorList>
    </citation>
    <scope>NUCLEOTIDE SEQUENCE</scope>
    <source>
        <strain evidence="2">KR_1_A1</strain>
    </source>
</reference>
<feature type="region of interest" description="Disordered" evidence="1">
    <location>
        <begin position="1"/>
        <end position="59"/>
    </location>
</feature>
<gene>
    <name evidence="2" type="ORF">GN244_ATG13295</name>
</gene>
<keyword evidence="3" id="KW-1185">Reference proteome</keyword>
<feature type="compositionally biased region" description="Basic and acidic residues" evidence="1">
    <location>
        <begin position="50"/>
        <end position="59"/>
    </location>
</feature>
<evidence type="ECO:0000313" key="2">
    <source>
        <dbReference type="EMBL" id="KAF4034758.1"/>
    </source>
</evidence>
<protein>
    <submittedName>
        <fullName evidence="2">Uncharacterized protein</fullName>
    </submittedName>
</protein>
<comment type="caution">
    <text evidence="2">The sequence shown here is derived from an EMBL/GenBank/DDBJ whole genome shotgun (WGS) entry which is preliminary data.</text>
</comment>
<name>A0A833W9K9_PHYIN</name>
<sequence>MLPKPHQVAEADEAAKNANEPSTSQKKKNKRRKKQQQQQATTDPTVNESGEQRKRMKLQVEKELANTELQQQTYSKLLETFRNSKARRA</sequence>
<evidence type="ECO:0000313" key="3">
    <source>
        <dbReference type="Proteomes" id="UP000602510"/>
    </source>
</evidence>
<evidence type="ECO:0000256" key="1">
    <source>
        <dbReference type="SAM" id="MobiDB-lite"/>
    </source>
</evidence>
<feature type="compositionally biased region" description="Polar residues" evidence="1">
    <location>
        <begin position="40"/>
        <end position="49"/>
    </location>
</feature>
<feature type="compositionally biased region" description="Basic residues" evidence="1">
    <location>
        <begin position="25"/>
        <end position="35"/>
    </location>
</feature>